<keyword evidence="3" id="KW-1185">Reference proteome</keyword>
<organism evidence="2 3">
    <name type="scientific">Lysinibacillus macroides</name>
    <dbReference type="NCBI Taxonomy" id="33935"/>
    <lineage>
        <taxon>Bacteria</taxon>
        <taxon>Bacillati</taxon>
        <taxon>Bacillota</taxon>
        <taxon>Bacilli</taxon>
        <taxon>Bacillales</taxon>
        <taxon>Bacillaceae</taxon>
        <taxon>Lysinibacillus</taxon>
    </lineage>
</organism>
<feature type="transmembrane region" description="Helical" evidence="1">
    <location>
        <begin position="163"/>
        <end position="181"/>
    </location>
</feature>
<dbReference type="Proteomes" id="UP000037977">
    <property type="component" value="Unassembled WGS sequence"/>
</dbReference>
<dbReference type="AlphaFoldDB" id="A0A0N0UW61"/>
<dbReference type="OrthoDB" id="2418141at2"/>
<dbReference type="RefSeq" id="WP_053995853.1">
    <property type="nucleotide sequence ID" value="NZ_CP065643.1"/>
</dbReference>
<evidence type="ECO:0008006" key="4">
    <source>
        <dbReference type="Google" id="ProtNLM"/>
    </source>
</evidence>
<evidence type="ECO:0000313" key="2">
    <source>
        <dbReference type="EMBL" id="KOY80611.1"/>
    </source>
</evidence>
<keyword evidence="1" id="KW-1133">Transmembrane helix</keyword>
<reference evidence="2 3" key="1">
    <citation type="submission" date="2015-07" db="EMBL/GenBank/DDBJ databases">
        <title>Genome sequencing project for genomic taxonomy and phylogenomics of Bacillus-like bacteria.</title>
        <authorList>
            <person name="Liu B."/>
            <person name="Wang J."/>
            <person name="Zhu Y."/>
            <person name="Liu G."/>
            <person name="Chen Q."/>
            <person name="Chen Z."/>
            <person name="Che J."/>
            <person name="Ge C."/>
            <person name="Shi H."/>
            <person name="Pan Z."/>
            <person name="Liu X."/>
        </authorList>
    </citation>
    <scope>NUCLEOTIDE SEQUENCE [LARGE SCALE GENOMIC DNA]</scope>
    <source>
        <strain evidence="2 3">DSM 54</strain>
    </source>
</reference>
<sequence length="220" mass="25881">MNQFKEDVLKELQDVKLSQQRKQVIAEKARRKVQRKAGGQWTYRIVFATFTIFVIGFSYILTQQKGQQSSGHQAASLQSDTWHWWLLFNSDYVRGFILLSIFIGATFMVKRYLLKKGYGLPVCIECGESWSEKDARKLYRKNSEIVCPHCGQKQYRTKKSMQISGVMTMPVPLLIMLQHVFQHFVIGLIFFLVGMFFYHYQIAPYVFKLQEKDPMNEPLW</sequence>
<name>A0A0N0UW61_9BACI</name>
<dbReference type="PATRIC" id="fig|33935.3.peg.1833"/>
<keyword evidence="1" id="KW-0812">Transmembrane</keyword>
<feature type="transmembrane region" description="Helical" evidence="1">
    <location>
        <begin position="187"/>
        <end position="207"/>
    </location>
</feature>
<gene>
    <name evidence="2" type="ORF">ADM90_15510</name>
</gene>
<dbReference type="NCBIfam" id="TIGR04104">
    <property type="entry name" value="cxxc_20_cxxc"/>
    <property type="match status" value="1"/>
</dbReference>
<evidence type="ECO:0000256" key="1">
    <source>
        <dbReference type="SAM" id="Phobius"/>
    </source>
</evidence>
<comment type="caution">
    <text evidence="2">The sequence shown here is derived from an EMBL/GenBank/DDBJ whole genome shotgun (WGS) entry which is preliminary data.</text>
</comment>
<dbReference type="InterPro" id="IPR026369">
    <property type="entry name" value="CxxC_20_CxxC"/>
</dbReference>
<accession>A0A0N0UW61</accession>
<dbReference type="EMBL" id="LGCI01000010">
    <property type="protein sequence ID" value="KOY80611.1"/>
    <property type="molecule type" value="Genomic_DNA"/>
</dbReference>
<feature type="transmembrane region" description="Helical" evidence="1">
    <location>
        <begin position="41"/>
        <end position="61"/>
    </location>
</feature>
<dbReference type="STRING" id="33935.ADM90_15510"/>
<evidence type="ECO:0000313" key="3">
    <source>
        <dbReference type="Proteomes" id="UP000037977"/>
    </source>
</evidence>
<keyword evidence="1" id="KW-0472">Membrane</keyword>
<proteinExistence type="predicted"/>
<protein>
    <recommendedName>
        <fullName evidence="4">Cxxc_20_cxxc protein</fullName>
    </recommendedName>
</protein>
<feature type="transmembrane region" description="Helical" evidence="1">
    <location>
        <begin position="92"/>
        <end position="109"/>
    </location>
</feature>